<keyword evidence="5" id="KW-0663">Pyridoxal phosphate</keyword>
<dbReference type="CDD" id="cd00609">
    <property type="entry name" value="AAT_like"/>
    <property type="match status" value="1"/>
</dbReference>
<dbReference type="Gene3D" id="3.90.1150.10">
    <property type="entry name" value="Aspartate Aminotransferase, domain 1"/>
    <property type="match status" value="1"/>
</dbReference>
<dbReference type="GO" id="GO:0008483">
    <property type="term" value="F:transaminase activity"/>
    <property type="evidence" value="ECO:0007669"/>
    <property type="project" value="UniProtKB-KW"/>
</dbReference>
<dbReference type="InterPro" id="IPR015422">
    <property type="entry name" value="PyrdxlP-dep_Trfase_small"/>
</dbReference>
<dbReference type="GO" id="GO:0006520">
    <property type="term" value="P:amino acid metabolic process"/>
    <property type="evidence" value="ECO:0007669"/>
    <property type="project" value="InterPro"/>
</dbReference>
<dbReference type="Gene3D" id="3.40.640.10">
    <property type="entry name" value="Type I PLP-dependent aspartate aminotransferase-like (Major domain)"/>
    <property type="match status" value="1"/>
</dbReference>
<evidence type="ECO:0000256" key="5">
    <source>
        <dbReference type="ARBA" id="ARBA00022898"/>
    </source>
</evidence>
<evidence type="ECO:0000256" key="4">
    <source>
        <dbReference type="ARBA" id="ARBA00022679"/>
    </source>
</evidence>
<dbReference type="PATRIC" id="fig|1218492.5.peg.1476"/>
<evidence type="ECO:0000256" key="2">
    <source>
        <dbReference type="ARBA" id="ARBA00007441"/>
    </source>
</evidence>
<sequence>MPILKQQMNKEALQLHAQEIFAFNAQASQVPGVINLTLGEPNFSTPDVVKTAAKAAIDEQPLRYTLPQGKIELTQAIADYVQRHYHLKYDPTTEVIATIGVTESVFVSLMSILNAGDEVLIPSPCFTIYQPIVQLLQCQPIMINTAATNFKLTPEVLQQTLAAHQQVKAIILNYPSNPTGSTYDATELQALATVLREAGIFVLSDEIYSELTYDVEHKSIAQLLPEQTILMNGLSKAFAMTGWRVGYICAPAAVAKPMIHVHELMTTSISTVSQAAAIAALTEGEADTQRMKDQYAQRRDVLYQGLLKLNFTVIRPQGAFYMFMKVPTKWQPQDDVQIAHDLLAAEKLAVLPGSYFGVGGAGYLRISYAASMADLQAALTAFENFSKKFN</sequence>
<dbReference type="PANTHER" id="PTHR46383:SF4">
    <property type="entry name" value="AMINOTRANSFERASE"/>
    <property type="match status" value="1"/>
</dbReference>
<dbReference type="Proteomes" id="UP000033558">
    <property type="component" value="Unassembled WGS sequence"/>
</dbReference>
<dbReference type="InterPro" id="IPR015424">
    <property type="entry name" value="PyrdxlP-dep_Trfase"/>
</dbReference>
<dbReference type="EC" id="2.6.1.-" evidence="6"/>
<keyword evidence="9" id="KW-1185">Reference proteome</keyword>
<dbReference type="AlphaFoldDB" id="A0A0F4LQ56"/>
<dbReference type="PROSITE" id="PS00105">
    <property type="entry name" value="AA_TRANSFER_CLASS_1"/>
    <property type="match status" value="1"/>
</dbReference>
<comment type="similarity">
    <text evidence="2 6">Belongs to the class-I pyridoxal-phosphate-dependent aminotransferase family.</text>
</comment>
<dbReference type="HOGENOM" id="CLU_017584_4_3_9"/>
<dbReference type="EMBL" id="JXJQ01000010">
    <property type="protein sequence ID" value="KJY60735.1"/>
    <property type="molecule type" value="Genomic_DNA"/>
</dbReference>
<name>A0A0F4LQ56_9LACO</name>
<evidence type="ECO:0000313" key="8">
    <source>
        <dbReference type="EMBL" id="KJY60735.1"/>
    </source>
</evidence>
<keyword evidence="3 6" id="KW-0032">Aminotransferase</keyword>
<evidence type="ECO:0000313" key="9">
    <source>
        <dbReference type="Proteomes" id="UP000033558"/>
    </source>
</evidence>
<accession>A0A0F4LQ56</accession>
<evidence type="ECO:0000256" key="3">
    <source>
        <dbReference type="ARBA" id="ARBA00022576"/>
    </source>
</evidence>
<comment type="cofactor">
    <cofactor evidence="1 6">
        <name>pyridoxal 5'-phosphate</name>
        <dbReference type="ChEBI" id="CHEBI:597326"/>
    </cofactor>
</comment>
<dbReference type="InterPro" id="IPR004839">
    <property type="entry name" value="Aminotransferase_I/II_large"/>
</dbReference>
<dbReference type="InterPro" id="IPR015421">
    <property type="entry name" value="PyrdxlP-dep_Trfase_major"/>
</dbReference>
<evidence type="ECO:0000256" key="1">
    <source>
        <dbReference type="ARBA" id="ARBA00001933"/>
    </source>
</evidence>
<keyword evidence="4 6" id="KW-0808">Transferase</keyword>
<dbReference type="OrthoDB" id="9802328at2"/>
<dbReference type="FunFam" id="3.40.640.10:FF:000033">
    <property type="entry name" value="Aspartate aminotransferase"/>
    <property type="match status" value="1"/>
</dbReference>
<organism evidence="8 9">
    <name type="scientific">Bombilactobacillus mellifer</name>
    <dbReference type="NCBI Taxonomy" id="1218492"/>
    <lineage>
        <taxon>Bacteria</taxon>
        <taxon>Bacillati</taxon>
        <taxon>Bacillota</taxon>
        <taxon>Bacilli</taxon>
        <taxon>Lactobacillales</taxon>
        <taxon>Lactobacillaceae</taxon>
        <taxon>Bombilactobacillus</taxon>
    </lineage>
</organism>
<reference evidence="8 9" key="1">
    <citation type="submission" date="2015-01" db="EMBL/GenBank/DDBJ databases">
        <title>Comparative genomics of the lactic acid bacteria isolated from the honey bee gut.</title>
        <authorList>
            <person name="Ellegaard K.M."/>
            <person name="Tamarit D."/>
            <person name="Javelind E."/>
            <person name="Olofsson T."/>
            <person name="Andersson S.G."/>
            <person name="Vasquez A."/>
        </authorList>
    </citation>
    <scope>NUCLEOTIDE SEQUENCE [LARGE SCALE GENOMIC DNA]</scope>
    <source>
        <strain evidence="8 9">Bin4</strain>
    </source>
</reference>
<comment type="caution">
    <text evidence="8">The sequence shown here is derived from an EMBL/GenBank/DDBJ whole genome shotgun (WGS) entry which is preliminary data.</text>
</comment>
<dbReference type="SUPFAM" id="SSF53383">
    <property type="entry name" value="PLP-dependent transferases"/>
    <property type="match status" value="1"/>
</dbReference>
<dbReference type="STRING" id="1218492.JG30_14240"/>
<dbReference type="InterPro" id="IPR004838">
    <property type="entry name" value="NHTrfase_class1_PyrdxlP-BS"/>
</dbReference>
<feature type="domain" description="Aminotransferase class I/classII large" evidence="7">
    <location>
        <begin position="32"/>
        <end position="381"/>
    </location>
</feature>
<gene>
    <name evidence="8" type="ORF">JG30_14240</name>
</gene>
<evidence type="ECO:0000256" key="6">
    <source>
        <dbReference type="RuleBase" id="RU000481"/>
    </source>
</evidence>
<dbReference type="RefSeq" id="WP_046317531.1">
    <property type="nucleotide sequence ID" value="NZ_JBHSZT010000005.1"/>
</dbReference>
<protein>
    <recommendedName>
        <fullName evidence="6">Aminotransferase</fullName>
        <ecNumber evidence="6">2.6.1.-</ecNumber>
    </recommendedName>
</protein>
<dbReference type="PANTHER" id="PTHR46383">
    <property type="entry name" value="ASPARTATE AMINOTRANSFERASE"/>
    <property type="match status" value="1"/>
</dbReference>
<dbReference type="GO" id="GO:0030170">
    <property type="term" value="F:pyridoxal phosphate binding"/>
    <property type="evidence" value="ECO:0007669"/>
    <property type="project" value="InterPro"/>
</dbReference>
<dbReference type="InterPro" id="IPR050596">
    <property type="entry name" value="AspAT/PAT-like"/>
</dbReference>
<dbReference type="Pfam" id="PF00155">
    <property type="entry name" value="Aminotran_1_2"/>
    <property type="match status" value="1"/>
</dbReference>
<proteinExistence type="inferred from homology"/>
<evidence type="ECO:0000259" key="7">
    <source>
        <dbReference type="Pfam" id="PF00155"/>
    </source>
</evidence>